<dbReference type="GO" id="GO:0046654">
    <property type="term" value="P:tetrahydrofolate biosynthetic process"/>
    <property type="evidence" value="ECO:0007669"/>
    <property type="project" value="UniProtKB-UniPathway"/>
</dbReference>
<dbReference type="UniPathway" id="UPA00077">
    <property type="reaction ID" value="UER00155"/>
</dbReference>
<dbReference type="AlphaFoldDB" id="A0A1T4VXJ4"/>
<dbReference type="GO" id="GO:0016301">
    <property type="term" value="F:kinase activity"/>
    <property type="evidence" value="ECO:0007669"/>
    <property type="project" value="UniProtKB-KW"/>
</dbReference>
<organism evidence="9 10">
    <name type="scientific">Succinivibrio dextrinosolvens DSM 3072</name>
    <dbReference type="NCBI Taxonomy" id="1123324"/>
    <lineage>
        <taxon>Bacteria</taxon>
        <taxon>Pseudomonadati</taxon>
        <taxon>Pseudomonadota</taxon>
        <taxon>Gammaproteobacteria</taxon>
        <taxon>Aeromonadales</taxon>
        <taxon>Succinivibrionaceae</taxon>
        <taxon>Succinivibrio</taxon>
    </lineage>
</organism>
<keyword evidence="6" id="KW-0067">ATP-binding</keyword>
<sequence length="182" mass="20715">MSTKVYLGVGSNLNRENSLRFAFAKISPLLKNCKKSSIWISKPVRNGEPDYFNMVICGDTESNLEEFHACLMKIEEMAGKEVMINNGTNFGMKRRLDIDILAFGELETTSPCIIPRHDIQDYPFVTCPLNELDPDFVHPVLHQKVSELWAKLEPTLSEERKVVKTSIDWNVDAPSWNNAPKD</sequence>
<dbReference type="GO" id="GO:0005524">
    <property type="term" value="F:ATP binding"/>
    <property type="evidence" value="ECO:0007669"/>
    <property type="project" value="UniProtKB-KW"/>
</dbReference>
<dbReference type="Pfam" id="PF01288">
    <property type="entry name" value="HPPK"/>
    <property type="match status" value="1"/>
</dbReference>
<dbReference type="SUPFAM" id="SSF55083">
    <property type="entry name" value="6-hydroxymethyl-7,8-dihydropterin pyrophosphokinase, HPPK"/>
    <property type="match status" value="1"/>
</dbReference>
<evidence type="ECO:0000256" key="3">
    <source>
        <dbReference type="ARBA" id="ARBA00022679"/>
    </source>
</evidence>
<gene>
    <name evidence="9" type="ORF">SAMN02745213_02240</name>
</gene>
<keyword evidence="3" id="KW-0808">Transferase</keyword>
<dbReference type="PANTHER" id="PTHR43071">
    <property type="entry name" value="2-AMINO-4-HYDROXY-6-HYDROXYMETHYLDIHYDROPTERIDINE PYROPHOSPHOKINASE"/>
    <property type="match status" value="1"/>
</dbReference>
<evidence type="ECO:0000259" key="8">
    <source>
        <dbReference type="Pfam" id="PF01288"/>
    </source>
</evidence>
<keyword evidence="5 9" id="KW-0418">Kinase</keyword>
<dbReference type="Proteomes" id="UP000242432">
    <property type="component" value="Unassembled WGS sequence"/>
</dbReference>
<dbReference type="RefSeq" id="WP_078929525.1">
    <property type="nucleotide sequence ID" value="NZ_FUXX01000061.1"/>
</dbReference>
<dbReference type="GO" id="GO:0046656">
    <property type="term" value="P:folic acid biosynthetic process"/>
    <property type="evidence" value="ECO:0007669"/>
    <property type="project" value="UniProtKB-KW"/>
</dbReference>
<dbReference type="GO" id="GO:0003848">
    <property type="term" value="F:2-amino-4-hydroxy-6-hydroxymethyldihydropteridine diphosphokinase activity"/>
    <property type="evidence" value="ECO:0007669"/>
    <property type="project" value="UniProtKB-EC"/>
</dbReference>
<evidence type="ECO:0000313" key="10">
    <source>
        <dbReference type="Proteomes" id="UP000242432"/>
    </source>
</evidence>
<dbReference type="NCBIfam" id="TIGR01498">
    <property type="entry name" value="folK"/>
    <property type="match status" value="1"/>
</dbReference>
<evidence type="ECO:0000256" key="6">
    <source>
        <dbReference type="ARBA" id="ARBA00022840"/>
    </source>
</evidence>
<name>A0A1T4VXJ4_9GAMM</name>
<dbReference type="Gene3D" id="3.30.70.560">
    <property type="entry name" value="7,8-Dihydro-6-hydroxymethylpterin-pyrophosphokinase HPPK"/>
    <property type="match status" value="1"/>
</dbReference>
<comment type="pathway">
    <text evidence="1">Cofactor biosynthesis; tetrahydrofolate biosynthesis; 2-amino-4-hydroxy-6-hydroxymethyl-7,8-dihydropteridine diphosphate from 7,8-dihydroneopterin triphosphate: step 4/4.</text>
</comment>
<keyword evidence="10" id="KW-1185">Reference proteome</keyword>
<reference evidence="10" key="1">
    <citation type="submission" date="2017-02" db="EMBL/GenBank/DDBJ databases">
        <authorList>
            <person name="Varghese N."/>
            <person name="Submissions S."/>
        </authorList>
    </citation>
    <scope>NUCLEOTIDE SEQUENCE [LARGE SCALE GENOMIC DNA]</scope>
    <source>
        <strain evidence="10">DSM 3072</strain>
    </source>
</reference>
<dbReference type="PANTHER" id="PTHR43071:SF2">
    <property type="entry name" value="2-AMINO-4-HYDROXY-6-HYDROXYMETHYLDIHYDROPTERIDINE PYROPHOSPHOKINASE"/>
    <property type="match status" value="1"/>
</dbReference>
<keyword evidence="4" id="KW-0547">Nucleotide-binding</keyword>
<evidence type="ECO:0000313" key="9">
    <source>
        <dbReference type="EMBL" id="SKA69657.1"/>
    </source>
</evidence>
<evidence type="ECO:0000256" key="7">
    <source>
        <dbReference type="ARBA" id="ARBA00022909"/>
    </source>
</evidence>
<dbReference type="EC" id="2.7.6.3" evidence="2"/>
<protein>
    <recommendedName>
        <fullName evidence="2">2-amino-4-hydroxy-6-hydroxymethyldihydropteridine diphosphokinase</fullName>
        <ecNumber evidence="2">2.7.6.3</ecNumber>
    </recommendedName>
</protein>
<evidence type="ECO:0000256" key="4">
    <source>
        <dbReference type="ARBA" id="ARBA00022741"/>
    </source>
</evidence>
<dbReference type="STRING" id="83771.SAMN02910357_00469"/>
<evidence type="ECO:0000256" key="5">
    <source>
        <dbReference type="ARBA" id="ARBA00022777"/>
    </source>
</evidence>
<dbReference type="InterPro" id="IPR000550">
    <property type="entry name" value="Hppk"/>
</dbReference>
<dbReference type="EMBL" id="FUXX01000061">
    <property type="protein sequence ID" value="SKA69657.1"/>
    <property type="molecule type" value="Genomic_DNA"/>
</dbReference>
<evidence type="ECO:0000256" key="2">
    <source>
        <dbReference type="ARBA" id="ARBA00013253"/>
    </source>
</evidence>
<evidence type="ECO:0000256" key="1">
    <source>
        <dbReference type="ARBA" id="ARBA00005051"/>
    </source>
</evidence>
<accession>A0A1T4VXJ4</accession>
<dbReference type="InterPro" id="IPR035907">
    <property type="entry name" value="Hppk_sf"/>
</dbReference>
<proteinExistence type="predicted"/>
<feature type="domain" description="7,8-dihydro-6-hydroxymethylpterin-pyrophosphokinase" evidence="8">
    <location>
        <begin position="6"/>
        <end position="134"/>
    </location>
</feature>
<keyword evidence="7" id="KW-0289">Folate biosynthesis</keyword>